<gene>
    <name evidence="4" type="ORF">BA896_012165</name>
</gene>
<organism evidence="4 5">
    <name type="scientific">Janthinobacterium lividum</name>
    <dbReference type="NCBI Taxonomy" id="29581"/>
    <lineage>
        <taxon>Bacteria</taxon>
        <taxon>Pseudomonadati</taxon>
        <taxon>Pseudomonadota</taxon>
        <taxon>Betaproteobacteria</taxon>
        <taxon>Burkholderiales</taxon>
        <taxon>Oxalobacteraceae</taxon>
        <taxon>Janthinobacterium</taxon>
    </lineage>
</organism>
<dbReference type="InterPro" id="IPR050810">
    <property type="entry name" value="Bact_Secretion_Sys_Channel"/>
</dbReference>
<evidence type="ECO:0000313" key="5">
    <source>
        <dbReference type="Proteomes" id="UP000092634"/>
    </source>
</evidence>
<keyword evidence="2" id="KW-0732">Signal</keyword>
<dbReference type="PANTHER" id="PTHR30332:SF17">
    <property type="entry name" value="TYPE IV PILIATION SYSTEM PROTEIN DR_0774-RELATED"/>
    <property type="match status" value="1"/>
</dbReference>
<dbReference type="EMBL" id="MAQB02000001">
    <property type="protein sequence ID" value="OFJ49520.1"/>
    <property type="molecule type" value="Genomic_DNA"/>
</dbReference>
<dbReference type="GO" id="GO:0009306">
    <property type="term" value="P:protein secretion"/>
    <property type="evidence" value="ECO:0007669"/>
    <property type="project" value="InterPro"/>
</dbReference>
<name>A0A1E8PUH0_9BURK</name>
<evidence type="ECO:0000259" key="3">
    <source>
        <dbReference type="Pfam" id="PF00263"/>
    </source>
</evidence>
<comment type="caution">
    <text evidence="4">The sequence shown here is derived from an EMBL/GenBank/DDBJ whole genome shotgun (WGS) entry which is preliminary data.</text>
</comment>
<dbReference type="GO" id="GO:0015627">
    <property type="term" value="C:type II protein secretion system complex"/>
    <property type="evidence" value="ECO:0007669"/>
    <property type="project" value="TreeGrafter"/>
</dbReference>
<accession>A0A1E8PUH0</accession>
<feature type="chain" id="PRO_5009214749" description="Type II/III secretion system secretin-like domain-containing protein" evidence="2">
    <location>
        <begin position="18"/>
        <end position="430"/>
    </location>
</feature>
<protein>
    <recommendedName>
        <fullName evidence="3">Type II/III secretion system secretin-like domain-containing protein</fullName>
    </recommendedName>
</protein>
<reference evidence="4 5" key="1">
    <citation type="submission" date="2016-10" db="EMBL/GenBank/DDBJ databases">
        <title>Updated version of Genome Assembly of Janthinobacterium lividum ERGS5:01.</title>
        <authorList>
            <person name="Kumar R."/>
            <person name="Acharya V."/>
            <person name="Singh D."/>
        </authorList>
    </citation>
    <scope>NUCLEOTIDE SEQUENCE [LARGE SCALE GENOMIC DNA]</scope>
    <source>
        <strain evidence="4 5">ERGS5:01</strain>
    </source>
</reference>
<comment type="similarity">
    <text evidence="1">Belongs to the bacterial secretin family.</text>
</comment>
<dbReference type="PANTHER" id="PTHR30332">
    <property type="entry name" value="PROBABLE GENERAL SECRETION PATHWAY PROTEIN D"/>
    <property type="match status" value="1"/>
</dbReference>
<feature type="signal peptide" evidence="2">
    <location>
        <begin position="1"/>
        <end position="17"/>
    </location>
</feature>
<dbReference type="InterPro" id="IPR004846">
    <property type="entry name" value="T2SS/T3SS_dom"/>
</dbReference>
<evidence type="ECO:0000313" key="4">
    <source>
        <dbReference type="EMBL" id="OFJ49520.1"/>
    </source>
</evidence>
<dbReference type="AlphaFoldDB" id="A0A1E8PUH0"/>
<evidence type="ECO:0000256" key="1">
    <source>
        <dbReference type="RuleBase" id="RU004003"/>
    </source>
</evidence>
<dbReference type="Pfam" id="PF00263">
    <property type="entry name" value="Secretin"/>
    <property type="match status" value="1"/>
</dbReference>
<proteinExistence type="inferred from homology"/>
<dbReference type="Proteomes" id="UP000092634">
    <property type="component" value="Unassembled WGS sequence"/>
</dbReference>
<feature type="domain" description="Type II/III secretion system secretin-like" evidence="3">
    <location>
        <begin position="272"/>
        <end position="427"/>
    </location>
</feature>
<evidence type="ECO:0000256" key="2">
    <source>
        <dbReference type="SAM" id="SignalP"/>
    </source>
</evidence>
<sequence>MKILVAILVLVPAFAFGKAEPVSLSFNAVSIVQFGQAMFKGMMKRDFVVAPDVVSLDRRITIDVKSISSDDLPRFVEDLLAREGIQTTARDGVYYLTLNRLGALTAQSDVASQASSVVPSIGSVPSANSQQIVPADSDGHALLEGAGFQGRKDDDETELFTPKHRTSEFVATVVAAGFGPKAATVAGELVVLTGSKAAISKMLSLCRSLDTHAKMVDVSASWIEVTNSSGTGRGISLAASFLGAKLGASLGTITSGSAISLKNTRFELVIDALNSDARFKQVTNSRLIGYDRTKLKLTVGDKTATVSSSGNDNAGNRVQNIVYTPSGVIIDALPRVLGGGEISLDVDAQISSFKANTNGLIGSPTLILRQLTTTVGLKDGDVMLLGGLQDMQSSESRSGLGFLPASWSTTSGSKQQTDLVLVVSAKVLVE</sequence>